<dbReference type="EMBL" id="KV750753">
    <property type="protein sequence ID" value="OCL03371.1"/>
    <property type="molecule type" value="Genomic_DNA"/>
</dbReference>
<evidence type="ECO:0000313" key="3">
    <source>
        <dbReference type="Proteomes" id="UP000250140"/>
    </source>
</evidence>
<protein>
    <submittedName>
        <fullName evidence="2">Uncharacterized protein</fullName>
    </submittedName>
</protein>
<proteinExistence type="predicted"/>
<accession>A0A8E2ERN8</accession>
<organism evidence="2 3">
    <name type="scientific">Glonium stellatum</name>
    <dbReference type="NCBI Taxonomy" id="574774"/>
    <lineage>
        <taxon>Eukaryota</taxon>
        <taxon>Fungi</taxon>
        <taxon>Dikarya</taxon>
        <taxon>Ascomycota</taxon>
        <taxon>Pezizomycotina</taxon>
        <taxon>Dothideomycetes</taxon>
        <taxon>Pleosporomycetidae</taxon>
        <taxon>Gloniales</taxon>
        <taxon>Gloniaceae</taxon>
        <taxon>Glonium</taxon>
    </lineage>
</organism>
<name>A0A8E2ERN8_9PEZI</name>
<dbReference type="AlphaFoldDB" id="A0A8E2ERN8"/>
<sequence length="246" mass="26962">TVVVSYEYCIRTAATALVVALAFIKDSSDRNNNMQCLECLSASLQDMSYTYQPAERMSVVLQAVMVELRGGPLESGFKLYKPQGAVVPARRGSTNDTIDPPMFKRRQTSRPRAGTGTKKNRSSSVSTNVNLDLNIKVPPPQRADAESERSDGFIMVTPRSEIGGWPSLSNEPSMDPSLTTPNHSSLATPAPRNAWIGAELDSSDSISQLASVHFPEIPIFSENENMLHLDFMSPGNKKWKDWLGGN</sequence>
<evidence type="ECO:0000256" key="1">
    <source>
        <dbReference type="SAM" id="MobiDB-lite"/>
    </source>
</evidence>
<keyword evidence="3" id="KW-1185">Reference proteome</keyword>
<reference evidence="2 3" key="1">
    <citation type="journal article" date="2016" name="Nat. Commun.">
        <title>Ectomycorrhizal ecology is imprinted in the genome of the dominant symbiotic fungus Cenococcum geophilum.</title>
        <authorList>
            <consortium name="DOE Joint Genome Institute"/>
            <person name="Peter M."/>
            <person name="Kohler A."/>
            <person name="Ohm R.A."/>
            <person name="Kuo A."/>
            <person name="Krutzmann J."/>
            <person name="Morin E."/>
            <person name="Arend M."/>
            <person name="Barry K.W."/>
            <person name="Binder M."/>
            <person name="Choi C."/>
            <person name="Clum A."/>
            <person name="Copeland A."/>
            <person name="Grisel N."/>
            <person name="Haridas S."/>
            <person name="Kipfer T."/>
            <person name="LaButti K."/>
            <person name="Lindquist E."/>
            <person name="Lipzen A."/>
            <person name="Maire R."/>
            <person name="Meier B."/>
            <person name="Mihaltcheva S."/>
            <person name="Molinier V."/>
            <person name="Murat C."/>
            <person name="Poggeler S."/>
            <person name="Quandt C.A."/>
            <person name="Sperisen C."/>
            <person name="Tritt A."/>
            <person name="Tisserant E."/>
            <person name="Crous P.W."/>
            <person name="Henrissat B."/>
            <person name="Nehls U."/>
            <person name="Egli S."/>
            <person name="Spatafora J.W."/>
            <person name="Grigoriev I.V."/>
            <person name="Martin F.M."/>
        </authorList>
    </citation>
    <scope>NUCLEOTIDE SEQUENCE [LARGE SCALE GENOMIC DNA]</scope>
    <source>
        <strain evidence="2 3">CBS 207.34</strain>
    </source>
</reference>
<feature type="non-terminal residue" evidence="2">
    <location>
        <position position="1"/>
    </location>
</feature>
<feature type="region of interest" description="Disordered" evidence="1">
    <location>
        <begin position="88"/>
        <end position="126"/>
    </location>
</feature>
<gene>
    <name evidence="2" type="ORF">AOQ84DRAFT_419363</name>
</gene>
<feature type="region of interest" description="Disordered" evidence="1">
    <location>
        <begin position="164"/>
        <end position="184"/>
    </location>
</feature>
<feature type="compositionally biased region" description="Polar residues" evidence="1">
    <location>
        <begin position="167"/>
        <end position="184"/>
    </location>
</feature>
<evidence type="ECO:0000313" key="2">
    <source>
        <dbReference type="EMBL" id="OCL03371.1"/>
    </source>
</evidence>
<dbReference type="Proteomes" id="UP000250140">
    <property type="component" value="Unassembled WGS sequence"/>
</dbReference>